<organism evidence="3">
    <name type="scientific">Bifidobacterium longum</name>
    <dbReference type="NCBI Taxonomy" id="216816"/>
    <lineage>
        <taxon>Bacteria</taxon>
        <taxon>Bacillati</taxon>
        <taxon>Actinomycetota</taxon>
        <taxon>Actinomycetes</taxon>
        <taxon>Bifidobacteriales</taxon>
        <taxon>Bifidobacteriaceae</taxon>
        <taxon>Bifidobacterium</taxon>
    </lineage>
</organism>
<sequence length="79" mass="8141">MPNPDDTDAVTDPNVKNVASGDQGDKNDQGGQDDGNAKDAKSAKGARRLAKTGADIALMLGVAVLLVAAGVLMLRHRRS</sequence>
<evidence type="ECO:0000313" key="3">
    <source>
        <dbReference type="EMBL" id="VYT01198.1"/>
    </source>
</evidence>
<feature type="transmembrane region" description="Helical" evidence="2">
    <location>
        <begin position="56"/>
        <end position="74"/>
    </location>
</feature>
<keyword evidence="2" id="KW-0472">Membrane</keyword>
<keyword evidence="2" id="KW-1133">Transmembrane helix</keyword>
<evidence type="ECO:0000256" key="1">
    <source>
        <dbReference type="SAM" id="MobiDB-lite"/>
    </source>
</evidence>
<gene>
    <name evidence="3" type="ORF">BLLFYP82_01338</name>
</gene>
<accession>A0A6N2T674</accession>
<reference evidence="3" key="1">
    <citation type="submission" date="2019-11" db="EMBL/GenBank/DDBJ databases">
        <authorList>
            <person name="Feng L."/>
        </authorList>
    </citation>
    <scope>NUCLEOTIDE SEQUENCE</scope>
    <source>
        <strain evidence="3">BlongumLFYP82</strain>
    </source>
</reference>
<protein>
    <recommendedName>
        <fullName evidence="4">LPXTG cell wall anchor domain-containing protein</fullName>
    </recommendedName>
</protein>
<dbReference type="EMBL" id="CACRSV010000022">
    <property type="protein sequence ID" value="VYT01198.1"/>
    <property type="molecule type" value="Genomic_DNA"/>
</dbReference>
<name>A0A6N2T674_BIFLN</name>
<keyword evidence="2" id="KW-0812">Transmembrane</keyword>
<dbReference type="NCBIfam" id="TIGR01167">
    <property type="entry name" value="LPXTG_anchor"/>
    <property type="match status" value="1"/>
</dbReference>
<feature type="region of interest" description="Disordered" evidence="1">
    <location>
        <begin position="1"/>
        <end position="48"/>
    </location>
</feature>
<proteinExistence type="predicted"/>
<evidence type="ECO:0000256" key="2">
    <source>
        <dbReference type="SAM" id="Phobius"/>
    </source>
</evidence>
<evidence type="ECO:0008006" key="4">
    <source>
        <dbReference type="Google" id="ProtNLM"/>
    </source>
</evidence>
<dbReference type="AlphaFoldDB" id="A0A6N2T674"/>